<proteinExistence type="predicted"/>
<comment type="caution">
    <text evidence="1">The sequence shown here is derived from an EMBL/GenBank/DDBJ whole genome shotgun (WGS) entry which is preliminary data.</text>
</comment>
<protein>
    <submittedName>
        <fullName evidence="1">Uncharacterized protein</fullName>
    </submittedName>
</protein>
<dbReference type="GeneID" id="56350022"/>
<dbReference type="OrthoDB" id="2942809at2"/>
<dbReference type="EMBL" id="LDPH01000002">
    <property type="protein sequence ID" value="KLV27950.1"/>
    <property type="molecule type" value="Genomic_DNA"/>
</dbReference>
<name>A0A0J1LFS2_NIACI</name>
<organism evidence="1 2">
    <name type="scientific">Niallia circulans</name>
    <name type="common">Bacillus circulans</name>
    <dbReference type="NCBI Taxonomy" id="1397"/>
    <lineage>
        <taxon>Bacteria</taxon>
        <taxon>Bacillati</taxon>
        <taxon>Bacillota</taxon>
        <taxon>Bacilli</taxon>
        <taxon>Bacillales</taxon>
        <taxon>Bacillaceae</taxon>
        <taxon>Niallia</taxon>
    </lineage>
</organism>
<evidence type="ECO:0000313" key="2">
    <source>
        <dbReference type="Proteomes" id="UP000036045"/>
    </source>
</evidence>
<sequence length="75" mass="8900">MSVLLLFLPTLILYIFIPALLIFILVRFLKRKEARAIERLKVEKESLSIHKQQMTIINDLNKELYAIEKMLKDVE</sequence>
<dbReference type="Proteomes" id="UP000036045">
    <property type="component" value="Unassembled WGS sequence"/>
</dbReference>
<evidence type="ECO:0000313" key="1">
    <source>
        <dbReference type="EMBL" id="KLV27950.1"/>
    </source>
</evidence>
<reference evidence="1 2" key="1">
    <citation type="submission" date="2015-05" db="EMBL/GenBank/DDBJ databases">
        <title>Whole genome sequence and identification of bacterial endophytes from Costus igneus.</title>
        <authorList>
            <person name="Lee Y.P."/>
            <person name="Gan H.M."/>
            <person name="Eng W."/>
            <person name="Wheatley M.S."/>
            <person name="Caraballo A."/>
            <person name="Polter S."/>
            <person name="Savka M.A."/>
            <person name="Hudson A.O."/>
        </authorList>
    </citation>
    <scope>NUCLEOTIDE SEQUENCE [LARGE SCALE GENOMIC DNA]</scope>
    <source>
        <strain evidence="1 2">RIT379</strain>
    </source>
</reference>
<dbReference type="AlphaFoldDB" id="A0A0J1LFS2"/>
<dbReference type="RefSeq" id="WP_047940504.1">
    <property type="nucleotide sequence ID" value="NZ_CP053989.1"/>
</dbReference>
<gene>
    <name evidence="1" type="ORF">ABW02_03385</name>
</gene>
<dbReference type="PATRIC" id="fig|1397.4.peg.1948"/>
<accession>A0A0J1LFS2</accession>
<keyword evidence="2" id="KW-1185">Reference proteome</keyword>